<dbReference type="CDD" id="cd01292">
    <property type="entry name" value="metallo-dependent_hydrolases"/>
    <property type="match status" value="1"/>
</dbReference>
<dbReference type="PANTHER" id="PTHR21240:SF28">
    <property type="entry name" value="ISO-OROTATE DECARBOXYLASE (EUROFUNG)"/>
    <property type="match status" value="1"/>
</dbReference>
<protein>
    <submittedName>
        <fullName evidence="3">Amidohydrolase</fullName>
    </submittedName>
</protein>
<dbReference type="OrthoDB" id="149172at2"/>
<comment type="caution">
    <text evidence="3">The sequence shown here is derived from an EMBL/GenBank/DDBJ whole genome shotgun (WGS) entry which is preliminary data.</text>
</comment>
<dbReference type="Gene3D" id="3.20.20.140">
    <property type="entry name" value="Metal-dependent hydrolases"/>
    <property type="match status" value="1"/>
</dbReference>
<proteinExistence type="predicted"/>
<sequence>MTGVRIDIHAHLWSDDYLALLDGYGRAGTDVHRRLGAGATREDLDGRFALMDEAGVDLQVLTATPASPHFEDEAAATESARFVNDEYARLASEYPGRFRALASLPLPHIPAALEELARAIDDLGMYGAAITTSVLGRSIADPIFDPVYEELNRRGAVLFVHPAGCGAESSLITDHSLTWSIGAPIEDTVAIMHLIVAGIPSRYPDMKIVTCHLGGALPMVLERAHRQVTEWEATHCPEAPKDAARRIWYDTVGHDHTPALQAAVASLGADRLVFGSDFPYQGGPRYVSSATYIQEGLSADEASLILDRNGAQLLGLTDWGTGRNADHS</sequence>
<evidence type="ECO:0000313" key="3">
    <source>
        <dbReference type="EMBL" id="ORB58396.1"/>
    </source>
</evidence>
<dbReference type="GO" id="GO:0019748">
    <property type="term" value="P:secondary metabolic process"/>
    <property type="evidence" value="ECO:0007669"/>
    <property type="project" value="TreeGrafter"/>
</dbReference>
<evidence type="ECO:0000313" key="4">
    <source>
        <dbReference type="Proteomes" id="UP000192434"/>
    </source>
</evidence>
<dbReference type="GO" id="GO:0016831">
    <property type="term" value="F:carboxy-lyase activity"/>
    <property type="evidence" value="ECO:0007669"/>
    <property type="project" value="InterPro"/>
</dbReference>
<keyword evidence="1" id="KW-0456">Lyase</keyword>
<accession>A0A1X0J7N3</accession>
<dbReference type="Pfam" id="PF04909">
    <property type="entry name" value="Amidohydro_2"/>
    <property type="match status" value="1"/>
</dbReference>
<dbReference type="InterPro" id="IPR006680">
    <property type="entry name" value="Amidohydro-rel"/>
</dbReference>
<dbReference type="SUPFAM" id="SSF51556">
    <property type="entry name" value="Metallo-dependent hydrolases"/>
    <property type="match status" value="1"/>
</dbReference>
<keyword evidence="3" id="KW-0378">Hydrolase</keyword>
<dbReference type="Proteomes" id="UP000192434">
    <property type="component" value="Unassembled WGS sequence"/>
</dbReference>
<dbReference type="PANTHER" id="PTHR21240">
    <property type="entry name" value="2-AMINO-3-CARBOXYLMUCONATE-6-SEMIALDEHYDE DECARBOXYLASE"/>
    <property type="match status" value="1"/>
</dbReference>
<dbReference type="InterPro" id="IPR032466">
    <property type="entry name" value="Metal_Hydrolase"/>
</dbReference>
<gene>
    <name evidence="3" type="ORF">BST43_10310</name>
</gene>
<dbReference type="GO" id="GO:0016787">
    <property type="term" value="F:hydrolase activity"/>
    <property type="evidence" value="ECO:0007669"/>
    <property type="project" value="UniProtKB-KW"/>
</dbReference>
<evidence type="ECO:0000259" key="2">
    <source>
        <dbReference type="Pfam" id="PF04909"/>
    </source>
</evidence>
<name>A0A1X0J7N3_9MYCO</name>
<feature type="domain" description="Amidohydrolase-related" evidence="2">
    <location>
        <begin position="6"/>
        <end position="316"/>
    </location>
</feature>
<dbReference type="EMBL" id="MVII01000011">
    <property type="protein sequence ID" value="ORB58396.1"/>
    <property type="molecule type" value="Genomic_DNA"/>
</dbReference>
<dbReference type="STRING" id="1578165.BKG68_17350"/>
<dbReference type="InterPro" id="IPR032465">
    <property type="entry name" value="ACMSD"/>
</dbReference>
<dbReference type="AlphaFoldDB" id="A0A1X0J7N3"/>
<reference evidence="3 4" key="1">
    <citation type="submission" date="2016-12" db="EMBL/GenBank/DDBJ databases">
        <title>The new phylogeny of genus Mycobacterium.</title>
        <authorList>
            <person name="Tortoli E."/>
            <person name="Trovato A."/>
            <person name="Cirillo D.M."/>
        </authorList>
    </citation>
    <scope>NUCLEOTIDE SEQUENCE [LARGE SCALE GENOMIC DNA]</scope>
    <source>
        <strain evidence="3 4">CCUG 66554</strain>
    </source>
</reference>
<dbReference type="GO" id="GO:0005737">
    <property type="term" value="C:cytoplasm"/>
    <property type="evidence" value="ECO:0007669"/>
    <property type="project" value="TreeGrafter"/>
</dbReference>
<evidence type="ECO:0000256" key="1">
    <source>
        <dbReference type="ARBA" id="ARBA00023239"/>
    </source>
</evidence>
<organism evidence="3 4">
    <name type="scientific">Mycobacteroides saopaulense</name>
    <dbReference type="NCBI Taxonomy" id="1578165"/>
    <lineage>
        <taxon>Bacteria</taxon>
        <taxon>Bacillati</taxon>
        <taxon>Actinomycetota</taxon>
        <taxon>Actinomycetes</taxon>
        <taxon>Mycobacteriales</taxon>
        <taxon>Mycobacteriaceae</taxon>
        <taxon>Mycobacteroides</taxon>
    </lineage>
</organism>